<sequence>MSTAIVMRFARTAASVPSARSFARGVLRDACLDSCALDDILLCVSELSTNALRHGVPVGGAFLLQVQLADAHVRVECHDANRRRPRVRHPADDDQGGRGLLLVEALASRWGTGERPFGKFVWFEVDHKR</sequence>
<evidence type="ECO:0000256" key="1">
    <source>
        <dbReference type="ARBA" id="ARBA00022527"/>
    </source>
</evidence>
<dbReference type="RefSeq" id="WP_114625191.1">
    <property type="nucleotide sequence ID" value="NZ_QQNA01000156.1"/>
</dbReference>
<dbReference type="GO" id="GO:0005524">
    <property type="term" value="F:ATP binding"/>
    <property type="evidence" value="ECO:0007669"/>
    <property type="project" value="UniProtKB-KW"/>
</dbReference>
<evidence type="ECO:0000313" key="4">
    <source>
        <dbReference type="Proteomes" id="UP000253741"/>
    </source>
</evidence>
<dbReference type="Proteomes" id="UP000253741">
    <property type="component" value="Unassembled WGS sequence"/>
</dbReference>
<dbReference type="SUPFAM" id="SSF55874">
    <property type="entry name" value="ATPase domain of HSP90 chaperone/DNA topoisomerase II/histidine kinase"/>
    <property type="match status" value="1"/>
</dbReference>
<dbReference type="EMBL" id="QQNA01000156">
    <property type="protein sequence ID" value="RDG36468.1"/>
    <property type="molecule type" value="Genomic_DNA"/>
</dbReference>
<evidence type="ECO:0000313" key="3">
    <source>
        <dbReference type="EMBL" id="RDG36468.1"/>
    </source>
</evidence>
<proteinExistence type="predicted"/>
<protein>
    <submittedName>
        <fullName evidence="3">ATP-binding protein</fullName>
    </submittedName>
</protein>
<dbReference type="GO" id="GO:0004674">
    <property type="term" value="F:protein serine/threonine kinase activity"/>
    <property type="evidence" value="ECO:0007669"/>
    <property type="project" value="UniProtKB-KW"/>
</dbReference>
<evidence type="ECO:0000259" key="2">
    <source>
        <dbReference type="Pfam" id="PF13581"/>
    </source>
</evidence>
<name>A0A370B3S8_9ACTN</name>
<dbReference type="CDD" id="cd16936">
    <property type="entry name" value="HATPase_RsbW-like"/>
    <property type="match status" value="1"/>
</dbReference>
<comment type="caution">
    <text evidence="3">The sequence shown here is derived from an EMBL/GenBank/DDBJ whole genome shotgun (WGS) entry which is preliminary data.</text>
</comment>
<keyword evidence="1" id="KW-0418">Kinase</keyword>
<dbReference type="InterPro" id="IPR003594">
    <property type="entry name" value="HATPase_dom"/>
</dbReference>
<dbReference type="PANTHER" id="PTHR35526">
    <property type="entry name" value="ANTI-SIGMA-F FACTOR RSBW-RELATED"/>
    <property type="match status" value="1"/>
</dbReference>
<reference evidence="3 4" key="1">
    <citation type="submission" date="2018-07" db="EMBL/GenBank/DDBJ databases">
        <title>Streptomyces species from bats.</title>
        <authorList>
            <person name="Dunlap C."/>
        </authorList>
    </citation>
    <scope>NUCLEOTIDE SEQUENCE [LARGE SCALE GENOMIC DNA]</scope>
    <source>
        <strain evidence="3 4">AC230</strain>
    </source>
</reference>
<dbReference type="OrthoDB" id="3479721at2"/>
<gene>
    <name evidence="3" type="ORF">DVH02_19830</name>
</gene>
<dbReference type="Gene3D" id="3.30.565.10">
    <property type="entry name" value="Histidine kinase-like ATPase, C-terminal domain"/>
    <property type="match status" value="1"/>
</dbReference>
<dbReference type="InterPro" id="IPR036890">
    <property type="entry name" value="HATPase_C_sf"/>
</dbReference>
<dbReference type="PANTHER" id="PTHR35526:SF3">
    <property type="entry name" value="ANTI-SIGMA-F FACTOR RSBW"/>
    <property type="match status" value="1"/>
</dbReference>
<dbReference type="AlphaFoldDB" id="A0A370B3S8"/>
<feature type="domain" description="Histidine kinase/HSP90-like ATPase" evidence="2">
    <location>
        <begin position="10"/>
        <end position="109"/>
    </location>
</feature>
<keyword evidence="1" id="KW-0808">Transferase</keyword>
<dbReference type="Pfam" id="PF13581">
    <property type="entry name" value="HATPase_c_2"/>
    <property type="match status" value="1"/>
</dbReference>
<keyword evidence="3" id="KW-0547">Nucleotide-binding</keyword>
<keyword evidence="1" id="KW-0723">Serine/threonine-protein kinase</keyword>
<keyword evidence="4" id="KW-1185">Reference proteome</keyword>
<dbReference type="InterPro" id="IPR050267">
    <property type="entry name" value="Anti-sigma-factor_SerPK"/>
</dbReference>
<accession>A0A370B3S8</accession>
<organism evidence="3 4">
    <name type="scientific">Streptomyces corynorhini</name>
    <dbReference type="NCBI Taxonomy" id="2282652"/>
    <lineage>
        <taxon>Bacteria</taxon>
        <taxon>Bacillati</taxon>
        <taxon>Actinomycetota</taxon>
        <taxon>Actinomycetes</taxon>
        <taxon>Kitasatosporales</taxon>
        <taxon>Streptomycetaceae</taxon>
        <taxon>Streptomyces</taxon>
    </lineage>
</organism>
<keyword evidence="3" id="KW-0067">ATP-binding</keyword>